<accession>A0A1I2GGN2</accession>
<dbReference type="Proteomes" id="UP000198598">
    <property type="component" value="Unassembled WGS sequence"/>
</dbReference>
<dbReference type="OrthoDB" id="942192at2"/>
<protein>
    <submittedName>
        <fullName evidence="1">Uncharacterized protein</fullName>
    </submittedName>
</protein>
<name>A0A1I2GGN2_9BACT</name>
<keyword evidence="2" id="KW-1185">Reference proteome</keyword>
<evidence type="ECO:0000313" key="2">
    <source>
        <dbReference type="Proteomes" id="UP000198598"/>
    </source>
</evidence>
<dbReference type="RefSeq" id="WP_093834372.1">
    <property type="nucleotide sequence ID" value="NZ_FOLQ01000032.1"/>
</dbReference>
<proteinExistence type="predicted"/>
<dbReference type="EMBL" id="FOLQ01000032">
    <property type="protein sequence ID" value="SFF16672.1"/>
    <property type="molecule type" value="Genomic_DNA"/>
</dbReference>
<dbReference type="AlphaFoldDB" id="A0A1I2GGN2"/>
<organism evidence="1 2">
    <name type="scientific">Spirosoma endophyticum</name>
    <dbReference type="NCBI Taxonomy" id="662367"/>
    <lineage>
        <taxon>Bacteria</taxon>
        <taxon>Pseudomonadati</taxon>
        <taxon>Bacteroidota</taxon>
        <taxon>Cytophagia</taxon>
        <taxon>Cytophagales</taxon>
        <taxon>Cytophagaceae</taxon>
        <taxon>Spirosoma</taxon>
    </lineage>
</organism>
<gene>
    <name evidence="1" type="ORF">SAMN05216167_13231</name>
</gene>
<evidence type="ECO:0000313" key="1">
    <source>
        <dbReference type="EMBL" id="SFF16672.1"/>
    </source>
</evidence>
<sequence>MKSYRLFLFLTLIAVNLSCKKGGGEDPVTSETVLVNSSDPKVYLSGEFPAVYIKWAGNHVPTIEGQDYAFTPDPKAITGNYKLLIEPSGTDSLKLYIDGSGTGPTFQKTPLGSFSYANFSGNSNNAAGYIYGVWYLQDKFSAPGNVRVMVERLAYPTKTDFRFRINIGYVYGTASPYADRYIPYINDVSGITVNDIRQIGQFIFARESPGILK</sequence>
<reference evidence="1 2" key="1">
    <citation type="submission" date="2016-10" db="EMBL/GenBank/DDBJ databases">
        <authorList>
            <person name="de Groot N.N."/>
        </authorList>
    </citation>
    <scope>NUCLEOTIDE SEQUENCE [LARGE SCALE GENOMIC DNA]</scope>
    <source>
        <strain evidence="1 2">DSM 26130</strain>
    </source>
</reference>